<dbReference type="AlphaFoldDB" id="A0A451BBW1"/>
<reference evidence="3" key="1">
    <citation type="submission" date="2019-02" db="EMBL/GenBank/DDBJ databases">
        <authorList>
            <person name="Gruber-Vodicka R. H."/>
            <person name="Seah K. B. B."/>
        </authorList>
    </citation>
    <scope>NUCLEOTIDE SEQUENCE</scope>
    <source>
        <strain evidence="1">BECK_BZ197</strain>
        <strain evidence="3">BECK_BZ198</strain>
        <strain evidence="2">BECK_BZ199</strain>
    </source>
</reference>
<accession>A0A451BBW1</accession>
<organism evidence="3">
    <name type="scientific">Candidatus Kentrum sp. MB</name>
    <dbReference type="NCBI Taxonomy" id="2138164"/>
    <lineage>
        <taxon>Bacteria</taxon>
        <taxon>Pseudomonadati</taxon>
        <taxon>Pseudomonadota</taxon>
        <taxon>Gammaproteobacteria</taxon>
        <taxon>Candidatus Kentrum</taxon>
    </lineage>
</organism>
<gene>
    <name evidence="1" type="ORF">BECKMB1821G_GA0114241_104525</name>
    <name evidence="3" type="ORF">BECKMB1821H_GA0114242_103033</name>
    <name evidence="2" type="ORF">BECKMB1821I_GA0114274_10191</name>
</gene>
<dbReference type="EMBL" id="CAADGH010000030">
    <property type="protein sequence ID" value="VFK75750.1"/>
    <property type="molecule type" value="Genomic_DNA"/>
</dbReference>
<evidence type="ECO:0000313" key="2">
    <source>
        <dbReference type="EMBL" id="VFK30890.1"/>
    </source>
</evidence>
<name>A0A451BBW1_9GAMM</name>
<sequence>MHALKSMGGALARIQENYHKEVGIEPEKENIRFVMANDQEIVCSIGFTMIPGDEVVLAKKGDLRKRPKIKTTNPG</sequence>
<dbReference type="EMBL" id="CAADFQ010000019">
    <property type="protein sequence ID" value="VFK30890.1"/>
    <property type="molecule type" value="Genomic_DNA"/>
</dbReference>
<dbReference type="EMBL" id="CAADFO010000045">
    <property type="protein sequence ID" value="VFK29135.1"/>
    <property type="molecule type" value="Genomic_DNA"/>
</dbReference>
<evidence type="ECO:0000313" key="1">
    <source>
        <dbReference type="EMBL" id="VFK29135.1"/>
    </source>
</evidence>
<proteinExistence type="predicted"/>
<evidence type="ECO:0000313" key="3">
    <source>
        <dbReference type="EMBL" id="VFK75750.1"/>
    </source>
</evidence>
<protein>
    <submittedName>
        <fullName evidence="3">Uncharacterized protein</fullName>
    </submittedName>
</protein>